<dbReference type="Pfam" id="PF13460">
    <property type="entry name" value="NAD_binding_10"/>
    <property type="match status" value="1"/>
</dbReference>
<dbReference type="AlphaFoldDB" id="A0A5N5D834"/>
<sequence>MITYAILGATGSTGSELFKLLHKRNDVHLNIYARSQSRLDSICPESRNSSHVTRYIGDMNDTHLLVECLRGTSAVFATVAQNNTEPNCSLAVRSAQQIVKALEVLRDESKGNGQRWKCPTVVYISSSTINDKLNALFPPLVYTFIHTSLYDLYEDISNAQKYLRMFPWIPVIFPQPGAIVQDPKSYGVRLSETNISMRIGYTDVAEGMILLVEGKECSGDTVGDPEKWIGKEVGLVSLGGEQVAWTGFPSNLFKNILPGFLCTFLPSVWRLGRKAGLW</sequence>
<name>A0A5N5D834_9PEZI</name>
<keyword evidence="2" id="KW-0560">Oxidoreductase</keyword>
<dbReference type="InterPro" id="IPR016040">
    <property type="entry name" value="NAD(P)-bd_dom"/>
</dbReference>
<comment type="caution">
    <text evidence="2">The sequence shown here is derived from an EMBL/GenBank/DDBJ whole genome shotgun (WGS) entry which is preliminary data.</text>
</comment>
<proteinExistence type="predicted"/>
<dbReference type="EMBL" id="VCHE01000058">
    <property type="protein sequence ID" value="KAB2573444.1"/>
    <property type="molecule type" value="Genomic_DNA"/>
</dbReference>
<accession>A0A5N5D834</accession>
<reference evidence="2 3" key="1">
    <citation type="journal article" date="2019" name="Sci. Rep.">
        <title>A multi-omics analysis of the grapevine pathogen Lasiodiplodia theobromae reveals that temperature affects the expression of virulence- and pathogenicity-related genes.</title>
        <authorList>
            <person name="Felix C."/>
            <person name="Meneses R."/>
            <person name="Goncalves M.F.M."/>
            <person name="Tilleman L."/>
            <person name="Duarte A.S."/>
            <person name="Jorrin-Novo J.V."/>
            <person name="Van de Peer Y."/>
            <person name="Deforce D."/>
            <person name="Van Nieuwerburgh F."/>
            <person name="Esteves A.C."/>
            <person name="Alves A."/>
        </authorList>
    </citation>
    <scope>NUCLEOTIDE SEQUENCE [LARGE SCALE GENOMIC DNA]</scope>
    <source>
        <strain evidence="2 3">LA-SOL3</strain>
    </source>
</reference>
<feature type="domain" description="NAD(P)-binding" evidence="1">
    <location>
        <begin position="8"/>
        <end position="209"/>
    </location>
</feature>
<keyword evidence="2" id="KW-0503">Monooxygenase</keyword>
<protein>
    <submittedName>
        <fullName evidence="2">Monooxygenase aflX</fullName>
    </submittedName>
</protein>
<dbReference type="GO" id="GO:0004497">
    <property type="term" value="F:monooxygenase activity"/>
    <property type="evidence" value="ECO:0007669"/>
    <property type="project" value="UniProtKB-KW"/>
</dbReference>
<organism evidence="2 3">
    <name type="scientific">Lasiodiplodia theobromae</name>
    <dbReference type="NCBI Taxonomy" id="45133"/>
    <lineage>
        <taxon>Eukaryota</taxon>
        <taxon>Fungi</taxon>
        <taxon>Dikarya</taxon>
        <taxon>Ascomycota</taxon>
        <taxon>Pezizomycotina</taxon>
        <taxon>Dothideomycetes</taxon>
        <taxon>Dothideomycetes incertae sedis</taxon>
        <taxon>Botryosphaeriales</taxon>
        <taxon>Botryosphaeriaceae</taxon>
        <taxon>Lasiodiplodia</taxon>
    </lineage>
</organism>
<evidence type="ECO:0000313" key="3">
    <source>
        <dbReference type="Proteomes" id="UP000325902"/>
    </source>
</evidence>
<keyword evidence="3" id="KW-1185">Reference proteome</keyword>
<evidence type="ECO:0000259" key="1">
    <source>
        <dbReference type="Pfam" id="PF13460"/>
    </source>
</evidence>
<gene>
    <name evidence="2" type="primary">aflX</name>
    <name evidence="2" type="ORF">DBV05_g7876</name>
</gene>
<evidence type="ECO:0000313" key="2">
    <source>
        <dbReference type="EMBL" id="KAB2573444.1"/>
    </source>
</evidence>
<dbReference type="SUPFAM" id="SSF51735">
    <property type="entry name" value="NAD(P)-binding Rossmann-fold domains"/>
    <property type="match status" value="1"/>
</dbReference>
<dbReference type="OrthoDB" id="10254221at2759"/>
<dbReference type="InterPro" id="IPR036291">
    <property type="entry name" value="NAD(P)-bd_dom_sf"/>
</dbReference>
<dbReference type="Gene3D" id="3.40.50.720">
    <property type="entry name" value="NAD(P)-binding Rossmann-like Domain"/>
    <property type="match status" value="1"/>
</dbReference>
<dbReference type="Proteomes" id="UP000325902">
    <property type="component" value="Unassembled WGS sequence"/>
</dbReference>